<feature type="compositionally biased region" description="Basic and acidic residues" evidence="1">
    <location>
        <begin position="146"/>
        <end position="158"/>
    </location>
</feature>
<gene>
    <name evidence="2" type="ORF">N7541_001370</name>
</gene>
<feature type="compositionally biased region" description="Low complexity" evidence="1">
    <location>
        <begin position="89"/>
        <end position="129"/>
    </location>
</feature>
<protein>
    <submittedName>
        <fullName evidence="2">Uncharacterized protein</fullName>
    </submittedName>
</protein>
<accession>A0A9W9RYK0</accession>
<dbReference type="AlphaFoldDB" id="A0A9W9RYK0"/>
<evidence type="ECO:0000313" key="2">
    <source>
        <dbReference type="EMBL" id="KAJ5367429.1"/>
    </source>
</evidence>
<reference evidence="2" key="2">
    <citation type="journal article" date="2023" name="IMA Fungus">
        <title>Comparative genomic study of the Penicillium genus elucidates a diverse pangenome and 15 lateral gene transfer events.</title>
        <authorList>
            <person name="Petersen C."/>
            <person name="Sorensen T."/>
            <person name="Nielsen M.R."/>
            <person name="Sondergaard T.E."/>
            <person name="Sorensen J.L."/>
            <person name="Fitzpatrick D.A."/>
            <person name="Frisvad J.C."/>
            <person name="Nielsen K.L."/>
        </authorList>
    </citation>
    <scope>NUCLEOTIDE SEQUENCE</scope>
    <source>
        <strain evidence="2">IBT 35675</strain>
    </source>
</reference>
<organism evidence="2 3">
    <name type="scientific">Penicillium brevicompactum</name>
    <dbReference type="NCBI Taxonomy" id="5074"/>
    <lineage>
        <taxon>Eukaryota</taxon>
        <taxon>Fungi</taxon>
        <taxon>Dikarya</taxon>
        <taxon>Ascomycota</taxon>
        <taxon>Pezizomycotina</taxon>
        <taxon>Eurotiomycetes</taxon>
        <taxon>Eurotiomycetidae</taxon>
        <taxon>Eurotiales</taxon>
        <taxon>Aspergillaceae</taxon>
        <taxon>Penicillium</taxon>
    </lineage>
</organism>
<feature type="region of interest" description="Disordered" evidence="1">
    <location>
        <begin position="1"/>
        <end position="186"/>
    </location>
</feature>
<evidence type="ECO:0000313" key="3">
    <source>
        <dbReference type="Proteomes" id="UP001148299"/>
    </source>
</evidence>
<dbReference type="Proteomes" id="UP001148299">
    <property type="component" value="Unassembled WGS sequence"/>
</dbReference>
<dbReference type="EMBL" id="JAPZBR010000001">
    <property type="protein sequence ID" value="KAJ5367429.1"/>
    <property type="molecule type" value="Genomic_DNA"/>
</dbReference>
<feature type="compositionally biased region" description="Basic and acidic residues" evidence="1">
    <location>
        <begin position="59"/>
        <end position="77"/>
    </location>
</feature>
<comment type="caution">
    <text evidence="2">The sequence shown here is derived from an EMBL/GenBank/DDBJ whole genome shotgun (WGS) entry which is preliminary data.</text>
</comment>
<proteinExistence type="predicted"/>
<keyword evidence="3" id="KW-1185">Reference proteome</keyword>
<evidence type="ECO:0000256" key="1">
    <source>
        <dbReference type="SAM" id="MobiDB-lite"/>
    </source>
</evidence>
<name>A0A9W9RYK0_PENBR</name>
<reference evidence="2" key="1">
    <citation type="submission" date="2022-12" db="EMBL/GenBank/DDBJ databases">
        <authorList>
            <person name="Petersen C."/>
        </authorList>
    </citation>
    <scope>NUCLEOTIDE SEQUENCE</scope>
    <source>
        <strain evidence="2">IBT 35675</strain>
    </source>
</reference>
<sequence length="276" mass="30620">MNLHTSPNYRGPQGKWNSGNGHGNGNFNQSPNPNYKGKNFNPNYRGKNFNANHQGENYNPEHDRQWGGSHGEARDARNNNQGYQGRGYRGNQNYNGNFSNEHGNGNGNGNWNPNPNPNPNYKGKNFNPNYRGKNFNSNNQGPRGGSVKDVRSSPEPHLDGQGPFSGAQCNRRNRNRNRNNNHTLPPKFIKSLEEDILMSEAPPVESMDYYSTDVEMTDAPDLSNDSRIEVFNAGAEAVQQIVGIPIAAACPGSFFLRAKKVIMKMAADLNLTCVPK</sequence>